<proteinExistence type="predicted"/>
<organism evidence="3 5">
    <name type="scientific">Paraburkholderia caribensis</name>
    <dbReference type="NCBI Taxonomy" id="75105"/>
    <lineage>
        <taxon>Bacteria</taxon>
        <taxon>Pseudomonadati</taxon>
        <taxon>Pseudomonadota</taxon>
        <taxon>Betaproteobacteria</taxon>
        <taxon>Burkholderiales</taxon>
        <taxon>Burkholderiaceae</taxon>
        <taxon>Paraburkholderia</taxon>
    </lineage>
</organism>
<evidence type="ECO:0000313" key="5">
    <source>
        <dbReference type="Proteomes" id="UP000509548"/>
    </source>
</evidence>
<name>A0A9Q6WN71_9BURK</name>
<protein>
    <recommendedName>
        <fullName evidence="7">Bacteriocin</fullName>
    </recommendedName>
</protein>
<dbReference type="EMBL" id="CP015959">
    <property type="protein sequence ID" value="QLB64817.1"/>
    <property type="molecule type" value="Genomic_DNA"/>
</dbReference>
<dbReference type="EMBL" id="JAYLVJ010000032">
    <property type="protein sequence ID" value="MEO1756944.1"/>
    <property type="molecule type" value="Genomic_DNA"/>
</dbReference>
<reference evidence="3" key="2">
    <citation type="submission" date="2016-06" db="EMBL/GenBank/DDBJ databases">
        <authorList>
            <person name="Huang P."/>
            <person name="Jiang X."/>
            <person name="Liu X."/>
        </authorList>
    </citation>
    <scope>NUCLEOTIDE SEQUENCE</scope>
    <source>
        <strain evidence="3">852011</strain>
    </source>
</reference>
<evidence type="ECO:0008006" key="7">
    <source>
        <dbReference type="Google" id="ProtNLM"/>
    </source>
</evidence>
<dbReference type="Proteomes" id="UP000509548">
    <property type="component" value="Chromosome 2"/>
</dbReference>
<sequence length="78" mass="8106">MASLTITDLSHHQALSNDALSAVRGGSNYNFGNVNAAFGGGFASPAIVVAPVIQTDMNINIPTLQNFGGMQFLKGLLQ</sequence>
<accession>A0A9Q6WN71</accession>
<evidence type="ECO:0000313" key="2">
    <source>
        <dbReference type="EMBL" id="MEO1756950.1"/>
    </source>
</evidence>
<dbReference type="AlphaFoldDB" id="A0A9Q6WN71"/>
<gene>
    <name evidence="3" type="ORF">A9O66_20470</name>
    <name evidence="4" type="ORF">A9O66_20500</name>
    <name evidence="1" type="ORF">VOI32_23775</name>
    <name evidence="2" type="ORF">VOI32_23805</name>
</gene>
<evidence type="ECO:0000313" key="4">
    <source>
        <dbReference type="EMBL" id="QLB64823.1"/>
    </source>
</evidence>
<evidence type="ECO:0000313" key="6">
    <source>
        <dbReference type="Proteomes" id="UP001462961"/>
    </source>
</evidence>
<dbReference type="Proteomes" id="UP001462961">
    <property type="component" value="Unassembled WGS sequence"/>
</dbReference>
<reference evidence="3 5" key="1">
    <citation type="journal article" date="2014" name="Genome Announc.">
        <title>Draft Genome Sequence of the Haloacid-Degrading Burkholderia caribensis Strain MBA4.</title>
        <authorList>
            <person name="Pan Y."/>
            <person name="Kong K.F."/>
            <person name="Tsang J.S."/>
        </authorList>
    </citation>
    <scope>NUCLEOTIDE SEQUENCE [LARGE SCALE GENOMIC DNA]</scope>
    <source>
        <strain evidence="3 5">852011</strain>
    </source>
</reference>
<dbReference type="RefSeq" id="WP_060605286.1">
    <property type="nucleotide sequence ID" value="NZ_CADFFM010000005.1"/>
</dbReference>
<evidence type="ECO:0000313" key="3">
    <source>
        <dbReference type="EMBL" id="QLB64817.1"/>
    </source>
</evidence>
<evidence type="ECO:0000313" key="1">
    <source>
        <dbReference type="EMBL" id="MEO1756944.1"/>
    </source>
</evidence>
<reference evidence="1 6" key="3">
    <citation type="submission" date="2024-01" db="EMBL/GenBank/DDBJ databases">
        <title>The diversity of rhizobia nodulating Mimosa spp. in eleven states of Brazil covering several biomes is determined by host plant, location, and edaphic factors.</title>
        <authorList>
            <person name="Rouws L."/>
            <person name="Barauna A."/>
            <person name="Beukes C."/>
            <person name="De Faria S.M."/>
            <person name="Gross E."/>
            <person name="Dos Reis Junior F.B."/>
            <person name="Simon M."/>
            <person name="Maluk M."/>
            <person name="Odee D.W."/>
            <person name="Kenicer G."/>
            <person name="Young J.P.W."/>
            <person name="Reis V.M."/>
            <person name="Zilli J."/>
            <person name="James E.K."/>
        </authorList>
    </citation>
    <scope>NUCLEOTIDE SEQUENCE [LARGE SCALE GENOMIC DNA]</scope>
    <source>
        <strain evidence="1 6">JHI1651</strain>
    </source>
</reference>
<keyword evidence="6" id="KW-1185">Reference proteome</keyword>
<dbReference type="EMBL" id="JAYLVJ010000032">
    <property type="protein sequence ID" value="MEO1756950.1"/>
    <property type="molecule type" value="Genomic_DNA"/>
</dbReference>
<dbReference type="EMBL" id="CP015959">
    <property type="protein sequence ID" value="QLB64823.1"/>
    <property type="molecule type" value="Genomic_DNA"/>
</dbReference>